<dbReference type="PANTHER" id="PTHR42034">
    <property type="entry name" value="CHROMOSOME 7, WHOLE GENOME SHOTGUN SEQUENCE-RELATED"/>
    <property type="match status" value="1"/>
</dbReference>
<dbReference type="InterPro" id="IPR023213">
    <property type="entry name" value="CAT-like_dom_sf"/>
</dbReference>
<accession>A0ABR2VAX5</accession>
<dbReference type="EMBL" id="JARVKF010000047">
    <property type="protein sequence ID" value="KAK9424070.1"/>
    <property type="molecule type" value="Genomic_DNA"/>
</dbReference>
<evidence type="ECO:0000313" key="2">
    <source>
        <dbReference type="Proteomes" id="UP001408356"/>
    </source>
</evidence>
<dbReference type="SUPFAM" id="SSF52777">
    <property type="entry name" value="CoA-dependent acyltransferases"/>
    <property type="match status" value="1"/>
</dbReference>
<dbReference type="PANTHER" id="PTHR42034:SF1">
    <property type="entry name" value="CONDENSATION DOMAIN-CONTAINING PROTEIN"/>
    <property type="match status" value="1"/>
</dbReference>
<dbReference type="Gene3D" id="3.30.559.30">
    <property type="entry name" value="Nonribosomal peptide synthetase, condensation domain"/>
    <property type="match status" value="1"/>
</dbReference>
<reference evidence="1 2" key="1">
    <citation type="journal article" date="2024" name="J. Plant Pathol.">
        <title>Sequence and assembly of the genome of Seiridium unicorne, isolate CBS 538.82, causal agent of cypress canker disease.</title>
        <authorList>
            <person name="Scali E."/>
            <person name="Rocca G.D."/>
            <person name="Danti R."/>
            <person name="Garbelotto M."/>
            <person name="Barberini S."/>
            <person name="Baroncelli R."/>
            <person name="Emiliani G."/>
        </authorList>
    </citation>
    <scope>NUCLEOTIDE SEQUENCE [LARGE SCALE GENOMIC DNA]</scope>
    <source>
        <strain evidence="1 2">BM-138-508</strain>
    </source>
</reference>
<dbReference type="Proteomes" id="UP001408356">
    <property type="component" value="Unassembled WGS sequence"/>
</dbReference>
<name>A0ABR2VAX5_9PEZI</name>
<dbReference type="Gene3D" id="3.30.559.10">
    <property type="entry name" value="Chloramphenicol acetyltransferase-like domain"/>
    <property type="match status" value="1"/>
</dbReference>
<sequence>MSWVESSSGTFEKEFDGVEKIYRHISQVFKLTGREHWGLYCSCKFQFRETSSAHETENALRGAWKALRNVYPGLAVIPDGINKKIYNTGDPSLEKWTDETFIVERNMDVDGVVAEYPLKGLPSMYYFPKTAEIMFLASHWRIDGIGTCMLLDRFFALLAGESVDSRSDGGISSLRRISPSMEDAFGAPPIAESDTELENFARNYIDDHHRNALHAGGLSYRGGITTPPAKAAGTTVVIDGASTTVLVNACKERGISVTSAVHAALANTVFALSPDSPERYSTVLSVNMRSYLPQPYNGKEHAVQVYVSGITPSVARQSSFEDKAKHLTSSYKDWYSEKFFRAMKLIYQYHSDALFKPQPRPENAPPPKPPSNVLLSSLGVVDKTIRSEHGEGAQSIKVTDFRFGVSMMTRQMLLYVWTFAGKLTLSVNYNDAYHDAKAASEFLTFIRDVLQNELQIELKLEE</sequence>
<evidence type="ECO:0000313" key="1">
    <source>
        <dbReference type="EMBL" id="KAK9424070.1"/>
    </source>
</evidence>
<comment type="caution">
    <text evidence="1">The sequence shown here is derived from an EMBL/GenBank/DDBJ whole genome shotgun (WGS) entry which is preliminary data.</text>
</comment>
<proteinExistence type="predicted"/>
<gene>
    <name evidence="1" type="ORF">SUNI508_13789</name>
</gene>
<organism evidence="1 2">
    <name type="scientific">Seiridium unicorne</name>
    <dbReference type="NCBI Taxonomy" id="138068"/>
    <lineage>
        <taxon>Eukaryota</taxon>
        <taxon>Fungi</taxon>
        <taxon>Dikarya</taxon>
        <taxon>Ascomycota</taxon>
        <taxon>Pezizomycotina</taxon>
        <taxon>Sordariomycetes</taxon>
        <taxon>Xylariomycetidae</taxon>
        <taxon>Amphisphaeriales</taxon>
        <taxon>Sporocadaceae</taxon>
        <taxon>Seiridium</taxon>
    </lineage>
</organism>
<protein>
    <submittedName>
        <fullName evidence="1">Condensation domain-containing protein</fullName>
    </submittedName>
</protein>
<keyword evidence="2" id="KW-1185">Reference proteome</keyword>